<dbReference type="EMBL" id="BRYB01002492">
    <property type="protein sequence ID" value="GMI20471.1"/>
    <property type="molecule type" value="Genomic_DNA"/>
</dbReference>
<dbReference type="Pfam" id="PF07713">
    <property type="entry name" value="DUF1604"/>
    <property type="match status" value="1"/>
</dbReference>
<evidence type="ECO:0000313" key="3">
    <source>
        <dbReference type="EMBL" id="GMI20471.1"/>
    </source>
</evidence>
<protein>
    <recommendedName>
        <fullName evidence="2">G patch domain-containing protein</fullName>
    </recommendedName>
</protein>
<organism evidence="3 4">
    <name type="scientific">Tetraparma gracilis</name>
    <dbReference type="NCBI Taxonomy" id="2962635"/>
    <lineage>
        <taxon>Eukaryota</taxon>
        <taxon>Sar</taxon>
        <taxon>Stramenopiles</taxon>
        <taxon>Ochrophyta</taxon>
        <taxon>Bolidophyceae</taxon>
        <taxon>Parmales</taxon>
        <taxon>Triparmaceae</taxon>
        <taxon>Tetraparma</taxon>
    </lineage>
</organism>
<dbReference type="InterPro" id="IPR011666">
    <property type="entry name" value="DUF1604"/>
</dbReference>
<keyword evidence="4" id="KW-1185">Reference proteome</keyword>
<feature type="region of interest" description="Disordered" evidence="1">
    <location>
        <begin position="35"/>
        <end position="101"/>
    </location>
</feature>
<evidence type="ECO:0000256" key="1">
    <source>
        <dbReference type="SAM" id="MobiDB-lite"/>
    </source>
</evidence>
<dbReference type="PANTHER" id="PTHR13384">
    <property type="entry name" value="G PATCH DOMAIN-CONTAINING PROTEIN 1"/>
    <property type="match status" value="1"/>
</dbReference>
<comment type="caution">
    <text evidence="3">The sequence shown here is derived from an EMBL/GenBank/DDBJ whole genome shotgun (WGS) entry which is preliminary data.</text>
</comment>
<gene>
    <name evidence="3" type="ORF">TeGR_g14238</name>
</gene>
<accession>A0ABQ6M6E9</accession>
<sequence>MAPKPPKAGEVYDAQGRRRFHGAWTGGFSAGYYNTVGSAEGWTPANFVSGRGRGRGGDQQGDQQGDQPPAGDGEQRRQQQQQQRQRREDFMDEEDGVAGGGLKARAEFDYFGTQDAMKSRPREGAASIIGPVPHEFIEASINDPVGRKLLRAMGWRESKKKFR</sequence>
<proteinExistence type="predicted"/>
<evidence type="ECO:0000313" key="4">
    <source>
        <dbReference type="Proteomes" id="UP001165060"/>
    </source>
</evidence>
<dbReference type="PANTHER" id="PTHR13384:SF19">
    <property type="entry name" value="G PATCH DOMAIN-CONTAINING PROTEIN 1"/>
    <property type="match status" value="1"/>
</dbReference>
<feature type="domain" description="G patch" evidence="2">
    <location>
        <begin position="6"/>
        <end position="54"/>
    </location>
</feature>
<evidence type="ECO:0000259" key="2">
    <source>
        <dbReference type="Pfam" id="PF07713"/>
    </source>
</evidence>
<dbReference type="Proteomes" id="UP001165060">
    <property type="component" value="Unassembled WGS sequence"/>
</dbReference>
<name>A0ABQ6M6E9_9STRA</name>
<reference evidence="3 4" key="1">
    <citation type="journal article" date="2023" name="Commun. Biol.">
        <title>Genome analysis of Parmales, the sister group of diatoms, reveals the evolutionary specialization of diatoms from phago-mixotrophs to photoautotrophs.</title>
        <authorList>
            <person name="Ban H."/>
            <person name="Sato S."/>
            <person name="Yoshikawa S."/>
            <person name="Yamada K."/>
            <person name="Nakamura Y."/>
            <person name="Ichinomiya M."/>
            <person name="Sato N."/>
            <person name="Blanc-Mathieu R."/>
            <person name="Endo H."/>
            <person name="Kuwata A."/>
            <person name="Ogata H."/>
        </authorList>
    </citation>
    <scope>NUCLEOTIDE SEQUENCE [LARGE SCALE GENOMIC DNA]</scope>
</reference>